<dbReference type="InterPro" id="IPR012337">
    <property type="entry name" value="RNaseH-like_sf"/>
</dbReference>
<dbReference type="Pfam" id="PF17921">
    <property type="entry name" value="Integrase_H2C2"/>
    <property type="match status" value="1"/>
</dbReference>
<dbReference type="InterPro" id="IPR008042">
    <property type="entry name" value="Retrotrans_Pao"/>
</dbReference>
<dbReference type="EMBL" id="JAZGQO010000011">
    <property type="protein sequence ID" value="KAK6172490.1"/>
    <property type="molecule type" value="Genomic_DNA"/>
</dbReference>
<dbReference type="Gene3D" id="1.10.340.70">
    <property type="match status" value="1"/>
</dbReference>
<dbReference type="Pfam" id="PF18701">
    <property type="entry name" value="DUF5641"/>
    <property type="match status" value="1"/>
</dbReference>
<dbReference type="SUPFAM" id="SSF53098">
    <property type="entry name" value="Ribonuclease H-like"/>
    <property type="match status" value="1"/>
</dbReference>
<feature type="domain" description="Integrase catalytic" evidence="1">
    <location>
        <begin position="550"/>
        <end position="733"/>
    </location>
</feature>
<dbReference type="PROSITE" id="PS50994">
    <property type="entry name" value="INTEGRASE"/>
    <property type="match status" value="1"/>
</dbReference>
<dbReference type="InterPro" id="IPR040676">
    <property type="entry name" value="DUF5641"/>
</dbReference>
<dbReference type="Proteomes" id="UP001347796">
    <property type="component" value="Unassembled WGS sequence"/>
</dbReference>
<reference evidence="2 3" key="1">
    <citation type="submission" date="2024-01" db="EMBL/GenBank/DDBJ databases">
        <title>The genome of the rayed Mediterranean limpet Patella caerulea (Linnaeus, 1758).</title>
        <authorList>
            <person name="Anh-Thu Weber A."/>
            <person name="Halstead-Nussloch G."/>
        </authorList>
    </citation>
    <scope>NUCLEOTIDE SEQUENCE [LARGE SCALE GENOMIC DNA]</scope>
    <source>
        <strain evidence="2">AATW-2023a</strain>
        <tissue evidence="2">Whole specimen</tissue>
    </source>
</reference>
<name>A0AAN8JCQ3_PATCE</name>
<organism evidence="2 3">
    <name type="scientific">Patella caerulea</name>
    <name type="common">Rayed Mediterranean limpet</name>
    <dbReference type="NCBI Taxonomy" id="87958"/>
    <lineage>
        <taxon>Eukaryota</taxon>
        <taxon>Metazoa</taxon>
        <taxon>Spiralia</taxon>
        <taxon>Lophotrochozoa</taxon>
        <taxon>Mollusca</taxon>
        <taxon>Gastropoda</taxon>
        <taxon>Patellogastropoda</taxon>
        <taxon>Patelloidea</taxon>
        <taxon>Patellidae</taxon>
        <taxon>Patella</taxon>
    </lineage>
</organism>
<sequence>MCKQVHNIFQDGGFNMRKWVSNSTELLNQIQSDSNFQNSNKQTNNQTSVKEEDEGYSKYSFSQQSTGNPKILGLIWDNQSDNLIFDFSKICSAIQSDSVTKRLVLSVASRFYDPLGLISPIVLSFKLLFQKLCTFSLDWDNELSENFVSDWKNLLIKLENTHIIQIPRCYCIKLYCDQSENELHVFGDASEQAYGTCIYLLCKHESSIHCNLLASKTRVAPLSKQTMPRLELLACLISARLAVSVVNALNHLTINQVYYWSDSQVALSWIRNTNKEYKQFVQNRVTEIRRISPIENWNYCPTSENPADISSRGSTSTELADNKKWWNGPHFLCLSKEEWPHQSSESCDQNDIELTNKSKSVVSCVISSKNNQPNLNLEAIISAPKFSRLSTLLRVSAYVLRFIHNVKCRVNQSNPNQGELSFEELKSAENLWIKTVQSNIKRDDKFNQRSVSLNLKKDNDGILRGYGRVEHSNLDYEAKYPAFLPENHHLTTLVIWKCHEDVMHNGVQETLSQFRTKYWVVRGRQIIKSVISKCVICRKLEAKAYGTPIAPPLPSFRLSDDFAFSHIGIDYAGPLFVKDIYSKSEDMHKVYIALYTCASSRALHLDLVPDASSTTFIRSFKRFIGRRGIPTSVISDNGKTFKGVELKSFLQSKGIKWRYNVERSPWWGGFFERMVRSVKRCLKKSLGTSRLTYEELLTLIIQIEGVLNSRPLTYLCDDGGEPLTPSQLVIGRRLLSEPNAVTPEVINPDSYARSKYLKTVLDHFWNRWRREYVTDLREHHKFNQTKGQSVHVGDVVIIYEDKVPRHNWNIARIERTLEGRDGNIRSAVVRVLNKSGKPILMNRPLQRLYPIELSNNEN</sequence>
<protein>
    <recommendedName>
        <fullName evidence="1">Integrase catalytic domain-containing protein</fullName>
    </recommendedName>
</protein>
<dbReference type="Gene3D" id="3.30.420.10">
    <property type="entry name" value="Ribonuclease H-like superfamily/Ribonuclease H"/>
    <property type="match status" value="1"/>
</dbReference>
<evidence type="ECO:0000313" key="3">
    <source>
        <dbReference type="Proteomes" id="UP001347796"/>
    </source>
</evidence>
<dbReference type="Pfam" id="PF00665">
    <property type="entry name" value="rve"/>
    <property type="match status" value="1"/>
</dbReference>
<evidence type="ECO:0000259" key="1">
    <source>
        <dbReference type="PROSITE" id="PS50994"/>
    </source>
</evidence>
<dbReference type="GO" id="GO:0003676">
    <property type="term" value="F:nucleic acid binding"/>
    <property type="evidence" value="ECO:0007669"/>
    <property type="project" value="InterPro"/>
</dbReference>
<dbReference type="PANTHER" id="PTHR47331:SF4">
    <property type="entry name" value="PEPTIDASE S1 DOMAIN-CONTAINING PROTEIN"/>
    <property type="match status" value="1"/>
</dbReference>
<evidence type="ECO:0000313" key="2">
    <source>
        <dbReference type="EMBL" id="KAK6172490.1"/>
    </source>
</evidence>
<dbReference type="GO" id="GO:0015074">
    <property type="term" value="P:DNA integration"/>
    <property type="evidence" value="ECO:0007669"/>
    <property type="project" value="InterPro"/>
</dbReference>
<proteinExistence type="predicted"/>
<accession>A0AAN8JCQ3</accession>
<comment type="caution">
    <text evidence="2">The sequence shown here is derived from an EMBL/GenBank/DDBJ whole genome shotgun (WGS) entry which is preliminary data.</text>
</comment>
<dbReference type="Pfam" id="PF05380">
    <property type="entry name" value="Peptidase_A17"/>
    <property type="match status" value="1"/>
</dbReference>
<dbReference type="InterPro" id="IPR036397">
    <property type="entry name" value="RNaseH_sf"/>
</dbReference>
<dbReference type="AlphaFoldDB" id="A0AAN8JCQ3"/>
<dbReference type="PANTHER" id="PTHR47331">
    <property type="entry name" value="PHD-TYPE DOMAIN-CONTAINING PROTEIN"/>
    <property type="match status" value="1"/>
</dbReference>
<keyword evidence="3" id="KW-1185">Reference proteome</keyword>
<dbReference type="InterPro" id="IPR041588">
    <property type="entry name" value="Integrase_H2C2"/>
</dbReference>
<gene>
    <name evidence="2" type="ORF">SNE40_016128</name>
</gene>
<dbReference type="InterPro" id="IPR001584">
    <property type="entry name" value="Integrase_cat-core"/>
</dbReference>